<dbReference type="Gene3D" id="2.60.120.10">
    <property type="entry name" value="Jelly Rolls"/>
    <property type="match status" value="1"/>
</dbReference>
<dbReference type="SMART" id="SM00100">
    <property type="entry name" value="cNMP"/>
    <property type="match status" value="1"/>
</dbReference>
<feature type="region of interest" description="Disordered" evidence="3">
    <location>
        <begin position="81"/>
        <end position="105"/>
    </location>
</feature>
<dbReference type="AlphaFoldDB" id="A0ABD0VQ92"/>
<dbReference type="InterPro" id="IPR018490">
    <property type="entry name" value="cNMP-bd_dom_sf"/>
</dbReference>
<dbReference type="EMBL" id="JANQDX010000003">
    <property type="protein sequence ID" value="KAL0926828.1"/>
    <property type="molecule type" value="Genomic_DNA"/>
</dbReference>
<proteinExistence type="predicted"/>
<dbReference type="Pfam" id="PF00027">
    <property type="entry name" value="cNMP_binding"/>
    <property type="match status" value="1"/>
</dbReference>
<keyword evidence="1" id="KW-1071">Ligand-gated ion channel</keyword>
<keyword evidence="1" id="KW-0813">Transport</keyword>
<dbReference type="Gene3D" id="1.10.287.630">
    <property type="entry name" value="Helix hairpin bin"/>
    <property type="match status" value="1"/>
</dbReference>
<dbReference type="Gene3D" id="1.10.287.70">
    <property type="match status" value="1"/>
</dbReference>
<keyword evidence="1" id="KW-0406">Ion transport</keyword>
<dbReference type="Proteomes" id="UP001552299">
    <property type="component" value="Unassembled WGS sequence"/>
</dbReference>
<keyword evidence="7" id="KW-1185">Reference proteome</keyword>
<gene>
    <name evidence="6" type="ORF">M5K25_003079</name>
</gene>
<dbReference type="InterPro" id="IPR000595">
    <property type="entry name" value="cNMP-bd_dom"/>
</dbReference>
<evidence type="ECO:0000259" key="5">
    <source>
        <dbReference type="PROSITE" id="PS50042"/>
    </source>
</evidence>
<keyword evidence="4" id="KW-0472">Membrane</keyword>
<evidence type="ECO:0000256" key="2">
    <source>
        <dbReference type="ARBA" id="ARBA00023303"/>
    </source>
</evidence>
<evidence type="ECO:0000313" key="6">
    <source>
        <dbReference type="EMBL" id="KAL0926828.1"/>
    </source>
</evidence>
<dbReference type="PANTHER" id="PTHR45651:SF50">
    <property type="entry name" value="CYCLIC NUCLEOTIDE-GATED ION CHANNEL 2"/>
    <property type="match status" value="1"/>
</dbReference>
<dbReference type="InterPro" id="IPR014710">
    <property type="entry name" value="RmlC-like_jellyroll"/>
</dbReference>
<feature type="transmembrane region" description="Helical" evidence="4">
    <location>
        <begin position="221"/>
        <end position="244"/>
    </location>
</feature>
<keyword evidence="4" id="KW-0812">Transmembrane</keyword>
<feature type="transmembrane region" description="Helical" evidence="4">
    <location>
        <begin position="280"/>
        <end position="302"/>
    </location>
</feature>
<feature type="transmembrane region" description="Helical" evidence="4">
    <location>
        <begin position="122"/>
        <end position="141"/>
    </location>
</feature>
<evidence type="ECO:0000313" key="7">
    <source>
        <dbReference type="Proteomes" id="UP001552299"/>
    </source>
</evidence>
<reference evidence="6 7" key="1">
    <citation type="journal article" date="2024" name="Plant Biotechnol. J.">
        <title>Dendrobium thyrsiflorum genome and its molecular insights into genes involved in important horticultural traits.</title>
        <authorList>
            <person name="Chen B."/>
            <person name="Wang J.Y."/>
            <person name="Zheng P.J."/>
            <person name="Li K.L."/>
            <person name="Liang Y.M."/>
            <person name="Chen X.F."/>
            <person name="Zhang C."/>
            <person name="Zhao X."/>
            <person name="He X."/>
            <person name="Zhang G.Q."/>
            <person name="Liu Z.J."/>
            <person name="Xu Q."/>
        </authorList>
    </citation>
    <scope>NUCLEOTIDE SEQUENCE [LARGE SCALE GENOMIC DNA]</scope>
    <source>
        <strain evidence="6">GZMU011</strain>
    </source>
</reference>
<dbReference type="GO" id="GO:0016020">
    <property type="term" value="C:membrane"/>
    <property type="evidence" value="ECO:0007669"/>
    <property type="project" value="UniProtKB-SubCell"/>
</dbReference>
<dbReference type="SUPFAM" id="SSF81324">
    <property type="entry name" value="Voltage-gated potassium channels"/>
    <property type="match status" value="1"/>
</dbReference>
<name>A0ABD0VQ92_DENTH</name>
<keyword evidence="4" id="KW-1133">Transmembrane helix</keyword>
<evidence type="ECO:0000256" key="4">
    <source>
        <dbReference type="SAM" id="Phobius"/>
    </source>
</evidence>
<feature type="transmembrane region" description="Helical" evidence="4">
    <location>
        <begin position="250"/>
        <end position="268"/>
    </location>
</feature>
<accession>A0ABD0VQ92</accession>
<dbReference type="GO" id="GO:0034220">
    <property type="term" value="P:monoatomic ion transmembrane transport"/>
    <property type="evidence" value="ECO:0007669"/>
    <property type="project" value="UniProtKB-KW"/>
</dbReference>
<feature type="domain" description="Cyclic nucleotide-binding" evidence="5">
    <location>
        <begin position="535"/>
        <end position="614"/>
    </location>
</feature>
<protein>
    <recommendedName>
        <fullName evidence="5">Cyclic nucleotide-binding domain-containing protein</fullName>
    </recommendedName>
</protein>
<dbReference type="SUPFAM" id="SSF51206">
    <property type="entry name" value="cAMP-binding domain-like"/>
    <property type="match status" value="1"/>
</dbReference>
<organism evidence="6 7">
    <name type="scientific">Dendrobium thyrsiflorum</name>
    <name type="common">Pinecone-like raceme dendrobium</name>
    <name type="synonym">Orchid</name>
    <dbReference type="NCBI Taxonomy" id="117978"/>
    <lineage>
        <taxon>Eukaryota</taxon>
        <taxon>Viridiplantae</taxon>
        <taxon>Streptophyta</taxon>
        <taxon>Embryophyta</taxon>
        <taxon>Tracheophyta</taxon>
        <taxon>Spermatophyta</taxon>
        <taxon>Magnoliopsida</taxon>
        <taxon>Liliopsida</taxon>
        <taxon>Asparagales</taxon>
        <taxon>Orchidaceae</taxon>
        <taxon>Epidendroideae</taxon>
        <taxon>Malaxideae</taxon>
        <taxon>Dendrobiinae</taxon>
        <taxon>Dendrobium</taxon>
    </lineage>
</organism>
<evidence type="ECO:0000256" key="3">
    <source>
        <dbReference type="SAM" id="MobiDB-lite"/>
    </source>
</evidence>
<dbReference type="CDD" id="cd00038">
    <property type="entry name" value="CAP_ED"/>
    <property type="match status" value="1"/>
</dbReference>
<dbReference type="PANTHER" id="PTHR45651">
    <property type="entry name" value="CYCLIC NUCLEOTIDE-GATED ION CHANNEL 15-RELATED-RELATED"/>
    <property type="match status" value="1"/>
</dbReference>
<feature type="transmembrane region" description="Helical" evidence="4">
    <location>
        <begin position="431"/>
        <end position="456"/>
    </location>
</feature>
<evidence type="ECO:0000256" key="1">
    <source>
        <dbReference type="ARBA" id="ARBA00023286"/>
    </source>
</evidence>
<dbReference type="PROSITE" id="PS50042">
    <property type="entry name" value="CNMP_BINDING_3"/>
    <property type="match status" value="1"/>
</dbReference>
<comment type="caution">
    <text evidence="6">The sequence shown here is derived from an EMBL/GenBank/DDBJ whole genome shotgun (WGS) entry which is preliminary data.</text>
</comment>
<keyword evidence="2" id="KW-0407">Ion channel</keyword>
<sequence length="724" mass="82606">MRHFLTKFHTVLSWFNKKLHQATRLLHRSKTRTDDSAAATAAASPAAECYACTQPGVPSFHSTTCDRAHSPEWAASAGSSLIPIQPNTTDANAPPPPEQRTKHKTQWVLDPRSPRVQRWNRALLLARAVALALDPLFFYSLSVGGGGGGGGGAPPCLFMDGGLVVAVTVLRTAADSAHLAHIWLQMRMAYVSRESLVVGCGKLVWDARMVAEHYLRSVKGFWFDLFVILPVPQVVFWMVVPNLMEEEIKLIMTILIMIFLFQFLPKVYHIICVMRRMQKVTGIIFGSIWWGFGLNLIAYFIASHVAGGCWYVLTIQRFASCLKQQCEKNKTCDLLSSACSKQVCYNLPFSSNVKSISCQTFNLTTKTTRIQNDPTCLNVNGPFPYGIYNTALPVVSSNSLAVKILYPIFWGLMTLSTFGNNLEPTSHWLEVIFSITIVLSGLMLFTLLIGNIQVFLHSVMARKRNMQLRCRDMEWWMRRRQLPSQLRQRVRQYELQRWAATRGEDEMEMIKDLPEGLRREIKRQLCLDLIKQVPIFHNLDDLILDNICDRVEPLVFSKNEKVIREGDPVKRMVFIVKGNLQRNQQLSKGMVATCMLGPGGFFGDELLSWCLRRPFVDRLPASSATFVCIEPTEAFGLDAPHLRYITEHFRYKFANEKLKRTARFYSANWRTWAAVNIQLAWRRYRARRMGTSVVIEPSENGGDERRLRRYAAMFMSLRPHDHLE</sequence>
<feature type="transmembrane region" description="Helical" evidence="4">
    <location>
        <begin position="161"/>
        <end position="184"/>
    </location>
</feature>